<dbReference type="OrthoDB" id="9782163at2"/>
<dbReference type="PANTHER" id="PTHR43553:SF27">
    <property type="entry name" value="ENERGY-COUPLING FACTOR TRANSPORTER ATP-BINDING PROTEIN ECFA2"/>
    <property type="match status" value="1"/>
</dbReference>
<dbReference type="HOGENOM" id="CLU_000604_1_22_0"/>
<dbReference type="InterPro" id="IPR027417">
    <property type="entry name" value="P-loop_NTPase"/>
</dbReference>
<dbReference type="InterPro" id="IPR050095">
    <property type="entry name" value="ECF_ABC_transporter_ATP-bd"/>
</dbReference>
<evidence type="ECO:0000259" key="9">
    <source>
        <dbReference type="PROSITE" id="PS50893"/>
    </source>
</evidence>
<dbReference type="GO" id="GO:0016887">
    <property type="term" value="F:ATP hydrolysis activity"/>
    <property type="evidence" value="ECO:0007669"/>
    <property type="project" value="InterPro"/>
</dbReference>
<evidence type="ECO:0000256" key="7">
    <source>
        <dbReference type="ARBA" id="ARBA00022967"/>
    </source>
</evidence>
<dbReference type="InParanoid" id="B8E0L6"/>
<dbReference type="EnsemblBacteria" id="ACK43036">
    <property type="protein sequence ID" value="ACK43036"/>
    <property type="gene ID" value="Dtur_1764"/>
</dbReference>
<evidence type="ECO:0000313" key="10">
    <source>
        <dbReference type="EMBL" id="ACK43036.1"/>
    </source>
</evidence>
<dbReference type="AlphaFoldDB" id="B8E0L6"/>
<organism evidence="10 11">
    <name type="scientific">Dictyoglomus turgidum (strain DSM 6724 / Z-1310)</name>
    <dbReference type="NCBI Taxonomy" id="515635"/>
    <lineage>
        <taxon>Bacteria</taxon>
        <taxon>Pseudomonadati</taxon>
        <taxon>Dictyoglomota</taxon>
        <taxon>Dictyoglomia</taxon>
        <taxon>Dictyoglomales</taxon>
        <taxon>Dictyoglomaceae</taxon>
        <taxon>Dictyoglomus</taxon>
    </lineage>
</organism>
<dbReference type="InterPro" id="IPR003439">
    <property type="entry name" value="ABC_transporter-like_ATP-bd"/>
</dbReference>
<evidence type="ECO:0000256" key="2">
    <source>
        <dbReference type="ARBA" id="ARBA00005417"/>
    </source>
</evidence>
<dbReference type="CDD" id="cd03225">
    <property type="entry name" value="ABC_cobalt_CbiO_domain1"/>
    <property type="match status" value="1"/>
</dbReference>
<evidence type="ECO:0000256" key="3">
    <source>
        <dbReference type="ARBA" id="ARBA00022448"/>
    </source>
</evidence>
<keyword evidence="3" id="KW-0813">Transport</keyword>
<dbReference type="PANTHER" id="PTHR43553">
    <property type="entry name" value="HEAVY METAL TRANSPORTER"/>
    <property type="match status" value="1"/>
</dbReference>
<feature type="domain" description="ABC transporter" evidence="9">
    <location>
        <begin position="8"/>
        <end position="248"/>
    </location>
</feature>
<reference evidence="11" key="1">
    <citation type="journal article" date="2016" name="Front. Microbiol.">
        <title>The complete genome sequence of hyperthermophile Dictyoglomus turgidum DSM 6724 reveals a specialized carbohydrate fermentor.</title>
        <authorList>
            <person name="Brumm P.J."/>
            <person name="Gowda K."/>
            <person name="Robb F.T."/>
            <person name="Mead D.A."/>
        </authorList>
    </citation>
    <scope>NUCLEOTIDE SEQUENCE [LARGE SCALE GENOMIC DNA]</scope>
    <source>
        <strain evidence="11">DSM 6724 / Z-1310</strain>
    </source>
</reference>
<keyword evidence="5" id="KW-0547">Nucleotide-binding</keyword>
<comment type="similarity">
    <text evidence="2">Belongs to the ABC transporter superfamily.</text>
</comment>
<keyword evidence="11" id="KW-1185">Reference proteome</keyword>
<dbReference type="eggNOG" id="COG1122">
    <property type="taxonomic scope" value="Bacteria"/>
</dbReference>
<dbReference type="GO" id="GO:0043190">
    <property type="term" value="C:ATP-binding cassette (ABC) transporter complex"/>
    <property type="evidence" value="ECO:0000318"/>
    <property type="project" value="GO_Central"/>
</dbReference>
<protein>
    <submittedName>
        <fullName evidence="10">ABC transporter related</fullName>
    </submittedName>
</protein>
<dbReference type="RefSeq" id="WP_012584111.1">
    <property type="nucleotide sequence ID" value="NC_011661.1"/>
</dbReference>
<dbReference type="Pfam" id="PF00005">
    <property type="entry name" value="ABC_tran"/>
    <property type="match status" value="1"/>
</dbReference>
<evidence type="ECO:0000256" key="6">
    <source>
        <dbReference type="ARBA" id="ARBA00022840"/>
    </source>
</evidence>
<dbReference type="STRING" id="515635.Dtur_1764"/>
<keyword evidence="8" id="KW-0472">Membrane</keyword>
<evidence type="ECO:0000256" key="1">
    <source>
        <dbReference type="ARBA" id="ARBA00004202"/>
    </source>
</evidence>
<dbReference type="PROSITE" id="PS50893">
    <property type="entry name" value="ABC_TRANSPORTER_2"/>
    <property type="match status" value="1"/>
</dbReference>
<sequence>MDGSKILFKLVDVSFYYVSERLALNSISLEIKEGESIGILGPNGSGKSTLLKILDGLLFPQEGKVFFEGRELREKSFEDPNFNRYFRKKVVLLFQNVDAILFSPTVRDELAFGLLQLGYSDSEIERKIYECSRKFRIENLLKRSPFQLSEGEKKKVALASLLIIEPDIILLDEPTNELDPRSVRELLSYIKELRAAGKTIITATHDLQMVNGFFDRIFVMNEEKKILKVGDYKTIFSDKEFLKEVNLI</sequence>
<keyword evidence="4" id="KW-1003">Cell membrane</keyword>
<keyword evidence="6" id="KW-0067">ATP-binding</keyword>
<dbReference type="EMBL" id="CP001251">
    <property type="protein sequence ID" value="ACK43036.1"/>
    <property type="molecule type" value="Genomic_DNA"/>
</dbReference>
<dbReference type="InterPro" id="IPR003593">
    <property type="entry name" value="AAA+_ATPase"/>
</dbReference>
<dbReference type="GO" id="GO:0005524">
    <property type="term" value="F:ATP binding"/>
    <property type="evidence" value="ECO:0000318"/>
    <property type="project" value="GO_Central"/>
</dbReference>
<comment type="subcellular location">
    <subcellularLocation>
        <location evidence="1">Cell membrane</location>
        <topology evidence="1">Peripheral membrane protein</topology>
    </subcellularLocation>
</comment>
<evidence type="ECO:0000256" key="5">
    <source>
        <dbReference type="ARBA" id="ARBA00022741"/>
    </source>
</evidence>
<accession>B8E0L6</accession>
<dbReference type="KEGG" id="dtu:Dtur_1764"/>
<dbReference type="PATRIC" id="fig|515635.4.peg.1816"/>
<evidence type="ECO:0000256" key="8">
    <source>
        <dbReference type="ARBA" id="ARBA00023136"/>
    </source>
</evidence>
<name>B8E0L6_DICTD</name>
<evidence type="ECO:0000256" key="4">
    <source>
        <dbReference type="ARBA" id="ARBA00022475"/>
    </source>
</evidence>
<dbReference type="SUPFAM" id="SSF52540">
    <property type="entry name" value="P-loop containing nucleoside triphosphate hydrolases"/>
    <property type="match status" value="1"/>
</dbReference>
<dbReference type="FunFam" id="3.40.50.300:FF:000224">
    <property type="entry name" value="Energy-coupling factor transporter ATP-binding protein EcfA"/>
    <property type="match status" value="1"/>
</dbReference>
<dbReference type="Gene3D" id="3.40.50.300">
    <property type="entry name" value="P-loop containing nucleotide triphosphate hydrolases"/>
    <property type="match status" value="1"/>
</dbReference>
<gene>
    <name evidence="10" type="ordered locus">Dtur_1764</name>
</gene>
<proteinExistence type="inferred from homology"/>
<dbReference type="Proteomes" id="UP000007719">
    <property type="component" value="Chromosome"/>
</dbReference>
<evidence type="ECO:0000313" key="11">
    <source>
        <dbReference type="Proteomes" id="UP000007719"/>
    </source>
</evidence>
<dbReference type="InterPro" id="IPR015856">
    <property type="entry name" value="ABC_transpr_CbiO/EcfA_su"/>
</dbReference>
<keyword evidence="7" id="KW-1278">Translocase</keyword>
<dbReference type="SMART" id="SM00382">
    <property type="entry name" value="AAA"/>
    <property type="match status" value="1"/>
</dbReference>
<dbReference type="GO" id="GO:0042626">
    <property type="term" value="F:ATPase-coupled transmembrane transporter activity"/>
    <property type="evidence" value="ECO:0000318"/>
    <property type="project" value="GO_Central"/>
</dbReference>